<keyword evidence="18" id="KW-1185">Reference proteome</keyword>
<dbReference type="GO" id="GO:0090435">
    <property type="term" value="P:protein localization to nuclear envelope"/>
    <property type="evidence" value="ECO:0007669"/>
    <property type="project" value="UniProtKB-ARBA"/>
</dbReference>
<dbReference type="GO" id="GO:0043495">
    <property type="term" value="F:protein-membrane adaptor activity"/>
    <property type="evidence" value="ECO:0007669"/>
    <property type="project" value="UniProtKB-ARBA"/>
</dbReference>
<accession>A0AAQ3JTT4</accession>
<evidence type="ECO:0000259" key="16">
    <source>
        <dbReference type="PROSITE" id="PS51469"/>
    </source>
</evidence>
<dbReference type="Proteomes" id="UP001327560">
    <property type="component" value="Chromosome 2"/>
</dbReference>
<evidence type="ECO:0000256" key="2">
    <source>
        <dbReference type="ARBA" id="ARBA00022490"/>
    </source>
</evidence>
<organism evidence="17 18">
    <name type="scientific">Canna indica</name>
    <name type="common">Indian-shot</name>
    <dbReference type="NCBI Taxonomy" id="4628"/>
    <lineage>
        <taxon>Eukaryota</taxon>
        <taxon>Viridiplantae</taxon>
        <taxon>Streptophyta</taxon>
        <taxon>Embryophyta</taxon>
        <taxon>Tracheophyta</taxon>
        <taxon>Spermatophyta</taxon>
        <taxon>Magnoliopsida</taxon>
        <taxon>Liliopsida</taxon>
        <taxon>Zingiberales</taxon>
        <taxon>Cannaceae</taxon>
        <taxon>Canna</taxon>
    </lineage>
</organism>
<dbReference type="InterPro" id="IPR045119">
    <property type="entry name" value="SUN1-5"/>
</dbReference>
<evidence type="ECO:0000256" key="4">
    <source>
        <dbReference type="ARBA" id="ARBA00022692"/>
    </source>
</evidence>
<keyword evidence="10" id="KW-0472">Membrane</keyword>
<evidence type="ECO:0000256" key="5">
    <source>
        <dbReference type="ARBA" id="ARBA00022824"/>
    </source>
</evidence>
<evidence type="ECO:0000256" key="1">
    <source>
        <dbReference type="ARBA" id="ARBA00004648"/>
    </source>
</evidence>
<gene>
    <name evidence="17" type="ORF">Cni_G04629</name>
</gene>
<feature type="coiled-coil region" evidence="15">
    <location>
        <begin position="192"/>
        <end position="226"/>
    </location>
</feature>
<dbReference type="EMBL" id="CP136891">
    <property type="protein sequence ID" value="WOK95922.1"/>
    <property type="molecule type" value="Genomic_DNA"/>
</dbReference>
<sequence length="466" mass="51861">MSASTGGAVAASPVANNGASLSIDTNTKPNARRRTMVVVEKRLTTDGLAEGANNGVVNGKDLSHTIRGESVVERTKDYSQLKKGLIASSTLSPRRRRVVPKPEKPKWQTILSVLTKNCLLLALVLWLGQTIWRWSYSIGENANSPFAVLEYENRISEVEASLKKTYRMLQVQVDVVDKKIQSEIGIVTKEFLKRVEDKGALFEKELKKIESEIDSLEKSLSELKDMDLISREEFQKLLEELKNTPSIDENSRNLNLDHIRVFARDIVKKEIEKHAADGLGRVDYALASGGAKVVRHSEPYEFGKGVSWLTHVKGHSGVHANANKMLEPSFGEPGHCFPLQGSSGFIEIKLRTGIIPEAVTLEHVHKSVAYDRSSAPKDCRVSAWFESPDEDPSSDTKKISILTEFSYDLEKSNAQTFNVEARDYGIVNRVRLDFTSNHGNTALTCIYRFRVHGYEPSSPAAMGFEA</sequence>
<evidence type="ECO:0000256" key="9">
    <source>
        <dbReference type="ARBA" id="ARBA00023054"/>
    </source>
</evidence>
<evidence type="ECO:0000256" key="3">
    <source>
        <dbReference type="ARBA" id="ARBA00022553"/>
    </source>
</evidence>
<dbReference type="GO" id="GO:0051260">
    <property type="term" value="P:protein homooligomerization"/>
    <property type="evidence" value="ECO:0007669"/>
    <property type="project" value="UniProtKB-ARBA"/>
</dbReference>
<keyword evidence="12" id="KW-0539">Nucleus</keyword>
<dbReference type="FunFam" id="2.60.120.260:FF:000096">
    <property type="entry name" value="SUN domain protein1"/>
    <property type="match status" value="1"/>
</dbReference>
<reference evidence="17 18" key="1">
    <citation type="submission" date="2023-10" db="EMBL/GenBank/DDBJ databases">
        <title>Chromosome-scale genome assembly provides insights into flower coloration mechanisms of Canna indica.</title>
        <authorList>
            <person name="Li C."/>
        </authorList>
    </citation>
    <scope>NUCLEOTIDE SEQUENCE [LARGE SCALE GENOMIC DNA]</scope>
    <source>
        <tissue evidence="17">Flower</tissue>
    </source>
</reference>
<dbReference type="GO" id="GO:0070197">
    <property type="term" value="P:meiotic attachment of telomere to nuclear envelope"/>
    <property type="evidence" value="ECO:0007669"/>
    <property type="project" value="UniProtKB-ARBA"/>
</dbReference>
<dbReference type="Pfam" id="PF07738">
    <property type="entry name" value="Sad1_UNC"/>
    <property type="match status" value="1"/>
</dbReference>
<evidence type="ECO:0000256" key="7">
    <source>
        <dbReference type="ARBA" id="ARBA00022989"/>
    </source>
</evidence>
<dbReference type="PANTHER" id="PTHR12911:SF8">
    <property type="entry name" value="KLAROID PROTEIN-RELATED"/>
    <property type="match status" value="1"/>
</dbReference>
<dbReference type="InterPro" id="IPR012919">
    <property type="entry name" value="SUN_dom"/>
</dbReference>
<evidence type="ECO:0000256" key="8">
    <source>
        <dbReference type="ARBA" id="ARBA00022990"/>
    </source>
</evidence>
<dbReference type="PROSITE" id="PS51469">
    <property type="entry name" value="SUN"/>
    <property type="match status" value="1"/>
</dbReference>
<dbReference type="GO" id="GO:0005637">
    <property type="term" value="C:nuclear inner membrane"/>
    <property type="evidence" value="ECO:0007669"/>
    <property type="project" value="UniProtKB-SubCell"/>
</dbReference>
<evidence type="ECO:0000313" key="18">
    <source>
        <dbReference type="Proteomes" id="UP001327560"/>
    </source>
</evidence>
<keyword evidence="5" id="KW-0256">Endoplasmic reticulum</keyword>
<keyword evidence="2" id="KW-0963">Cytoplasm</keyword>
<keyword evidence="6" id="KW-0735">Signal-anchor</keyword>
<dbReference type="GO" id="GO:0051291">
    <property type="term" value="P:protein heterooligomerization"/>
    <property type="evidence" value="ECO:0007669"/>
    <property type="project" value="UniProtKB-ARBA"/>
</dbReference>
<evidence type="ECO:0000256" key="10">
    <source>
        <dbReference type="ARBA" id="ARBA00023136"/>
    </source>
</evidence>
<evidence type="ECO:0000256" key="12">
    <source>
        <dbReference type="ARBA" id="ARBA00023242"/>
    </source>
</evidence>
<dbReference type="GO" id="GO:0005789">
    <property type="term" value="C:endoplasmic reticulum membrane"/>
    <property type="evidence" value="ECO:0007669"/>
    <property type="project" value="UniProtKB-SubCell"/>
</dbReference>
<dbReference type="GO" id="GO:0006997">
    <property type="term" value="P:nucleus organization"/>
    <property type="evidence" value="ECO:0007669"/>
    <property type="project" value="UniProtKB-ARBA"/>
</dbReference>
<dbReference type="GO" id="GO:0009524">
    <property type="term" value="C:phragmoplast"/>
    <property type="evidence" value="ECO:0007669"/>
    <property type="project" value="UniProtKB-SubCell"/>
</dbReference>
<keyword evidence="8" id="KW-0007">Acetylation</keyword>
<dbReference type="PANTHER" id="PTHR12911">
    <property type="entry name" value="SAD1/UNC-84-LIKE PROTEIN-RELATED"/>
    <property type="match status" value="1"/>
</dbReference>
<dbReference type="Gene3D" id="2.60.120.260">
    <property type="entry name" value="Galactose-binding domain-like"/>
    <property type="match status" value="1"/>
</dbReference>
<comment type="subcellular location">
    <subcellularLocation>
        <location evidence="14">Cytoplasm</location>
        <location evidence="14">Cytoskeleton</location>
        <location evidence="14">Phragmoplast</location>
    </subcellularLocation>
    <subcellularLocation>
        <location evidence="1">Endoplasmic reticulum membrane</location>
        <topology evidence="1">Single-pass type II membrane protein</topology>
    </subcellularLocation>
    <subcellularLocation>
        <location evidence="13">Nucleus inner membrane</location>
        <topology evidence="13">Single-pass type II membrane protein</topology>
    </subcellularLocation>
</comment>
<evidence type="ECO:0000256" key="13">
    <source>
        <dbReference type="ARBA" id="ARBA00037816"/>
    </source>
</evidence>
<keyword evidence="4" id="KW-0812">Transmembrane</keyword>
<feature type="domain" description="SUN" evidence="16">
    <location>
        <begin position="279"/>
        <end position="456"/>
    </location>
</feature>
<evidence type="ECO:0000313" key="17">
    <source>
        <dbReference type="EMBL" id="WOK95922.1"/>
    </source>
</evidence>
<proteinExistence type="predicted"/>
<keyword evidence="11" id="KW-0206">Cytoskeleton</keyword>
<name>A0AAQ3JTT4_9LILI</name>
<keyword evidence="9 15" id="KW-0175">Coiled coil</keyword>
<evidence type="ECO:0000256" key="11">
    <source>
        <dbReference type="ARBA" id="ARBA00023212"/>
    </source>
</evidence>
<protein>
    <submittedName>
        <fullName evidence="17">Protein SAD1/UNC-84 domain protein 1</fullName>
    </submittedName>
</protein>
<evidence type="ECO:0000256" key="6">
    <source>
        <dbReference type="ARBA" id="ARBA00022968"/>
    </source>
</evidence>
<keyword evidence="3" id="KW-0597">Phosphoprotein</keyword>
<keyword evidence="7" id="KW-1133">Transmembrane helix</keyword>
<evidence type="ECO:0000256" key="14">
    <source>
        <dbReference type="ARBA" id="ARBA00060413"/>
    </source>
</evidence>
<evidence type="ECO:0000256" key="15">
    <source>
        <dbReference type="SAM" id="Coils"/>
    </source>
</evidence>
<dbReference type="AlphaFoldDB" id="A0AAQ3JTT4"/>